<reference evidence="2 3" key="1">
    <citation type="journal article" date="2019" name="Lett. Appl. Microbiol.">
        <title>A case of 'blown pack' spoilage of vacuum-packaged pork likely associated with Clostridium estertheticum in Canada.</title>
        <authorList>
            <person name="Zhang P."/>
            <person name="Ward P."/>
            <person name="McMullen L.M."/>
            <person name="Yang X."/>
        </authorList>
    </citation>
    <scope>NUCLEOTIDE SEQUENCE [LARGE SCALE GENOMIC DNA]</scope>
    <source>
        <strain evidence="2 3">MA19</strain>
    </source>
</reference>
<feature type="transmembrane region" description="Helical" evidence="1">
    <location>
        <begin position="86"/>
        <end position="107"/>
    </location>
</feature>
<dbReference type="EMBL" id="SPSF01000035">
    <property type="protein sequence ID" value="MPQ63456.1"/>
    <property type="molecule type" value="Genomic_DNA"/>
</dbReference>
<protein>
    <recommendedName>
        <fullName evidence="4">DUF3784 domain-containing protein</fullName>
    </recommendedName>
</protein>
<feature type="transmembrane region" description="Helical" evidence="1">
    <location>
        <begin position="6"/>
        <end position="30"/>
    </location>
</feature>
<name>A0A5N7IR73_9CLOT</name>
<evidence type="ECO:0000313" key="2">
    <source>
        <dbReference type="EMBL" id="MPQ63456.1"/>
    </source>
</evidence>
<dbReference type="AlphaFoldDB" id="A0A5N7IR73"/>
<keyword evidence="1" id="KW-1133">Transmembrane helix</keyword>
<keyword evidence="1" id="KW-0812">Transmembrane</keyword>
<organism evidence="2 3">
    <name type="scientific">Clostridium estertheticum</name>
    <dbReference type="NCBI Taxonomy" id="238834"/>
    <lineage>
        <taxon>Bacteria</taxon>
        <taxon>Bacillati</taxon>
        <taxon>Bacillota</taxon>
        <taxon>Clostridia</taxon>
        <taxon>Eubacteriales</taxon>
        <taxon>Clostridiaceae</taxon>
        <taxon>Clostridium</taxon>
    </lineage>
</organism>
<evidence type="ECO:0000313" key="3">
    <source>
        <dbReference type="Proteomes" id="UP000342249"/>
    </source>
</evidence>
<proteinExistence type="predicted"/>
<dbReference type="RefSeq" id="WP_152752937.1">
    <property type="nucleotide sequence ID" value="NZ_SPSE01000036.1"/>
</dbReference>
<feature type="transmembrane region" description="Helical" evidence="1">
    <location>
        <begin position="59"/>
        <end position="80"/>
    </location>
</feature>
<dbReference type="Proteomes" id="UP000342249">
    <property type="component" value="Unassembled WGS sequence"/>
</dbReference>
<sequence length="116" mass="13803">MNITSVSLSYMFFVVSIIEFIFFLYYKFLVINTGAKSKRRENIIGTMKNPEHWRKRNNIIAFISLFWSLISIFAFIYLKFFYATHLLSIVYVFIYIAAIVLSVFVFIKKNKIVTKK</sequence>
<keyword evidence="1" id="KW-0472">Membrane</keyword>
<evidence type="ECO:0008006" key="4">
    <source>
        <dbReference type="Google" id="ProtNLM"/>
    </source>
</evidence>
<comment type="caution">
    <text evidence="2">The sequence shown here is derived from an EMBL/GenBank/DDBJ whole genome shotgun (WGS) entry which is preliminary data.</text>
</comment>
<accession>A0A5N7IR73</accession>
<evidence type="ECO:0000256" key="1">
    <source>
        <dbReference type="SAM" id="Phobius"/>
    </source>
</evidence>
<gene>
    <name evidence="2" type="ORF">E4V82_15220</name>
</gene>